<dbReference type="InterPro" id="IPR019734">
    <property type="entry name" value="TPR_rpt"/>
</dbReference>
<name>A0A816ZNF8_9BILA</name>
<dbReference type="Pfam" id="PF13424">
    <property type="entry name" value="TPR_12"/>
    <property type="match status" value="2"/>
</dbReference>
<dbReference type="EMBL" id="CAJNRG010016418">
    <property type="protein sequence ID" value="CAF2199623.1"/>
    <property type="molecule type" value="Genomic_DNA"/>
</dbReference>
<accession>A0A816ZNF8</accession>
<dbReference type="OrthoDB" id="286233at2759"/>
<evidence type="ECO:0000256" key="10">
    <source>
        <dbReference type="PROSITE-ProRule" id="PRU00339"/>
    </source>
</evidence>
<feature type="repeat" description="TPR" evidence="10">
    <location>
        <begin position="141"/>
        <end position="174"/>
    </location>
</feature>
<dbReference type="Proteomes" id="UP000663824">
    <property type="component" value="Unassembled WGS sequence"/>
</dbReference>
<comment type="subcellular location">
    <subcellularLocation>
        <location evidence="1">Cell membrane</location>
    </subcellularLocation>
    <subcellularLocation>
        <location evidence="2">Cytoplasm</location>
    </subcellularLocation>
</comment>
<evidence type="ECO:0000256" key="7">
    <source>
        <dbReference type="ARBA" id="ARBA00022737"/>
    </source>
</evidence>
<dbReference type="GO" id="GO:0001965">
    <property type="term" value="F:G-protein alpha-subunit binding"/>
    <property type="evidence" value="ECO:0007669"/>
    <property type="project" value="TreeGrafter"/>
</dbReference>
<keyword evidence="4" id="KW-1003">Cell membrane</keyword>
<evidence type="ECO:0000313" key="20">
    <source>
        <dbReference type="Proteomes" id="UP000663866"/>
    </source>
</evidence>
<feature type="region of interest" description="Disordered" evidence="11">
    <location>
        <begin position="1"/>
        <end position="32"/>
    </location>
</feature>
<keyword evidence="20" id="KW-1185">Reference proteome</keyword>
<dbReference type="PANTHER" id="PTHR45954:SF1">
    <property type="entry name" value="LD33695P"/>
    <property type="match status" value="1"/>
</dbReference>
<evidence type="ECO:0000256" key="4">
    <source>
        <dbReference type="ARBA" id="ARBA00022475"/>
    </source>
</evidence>
<dbReference type="PROSITE" id="PS50005">
    <property type="entry name" value="TPR"/>
    <property type="match status" value="1"/>
</dbReference>
<dbReference type="Proteomes" id="UP000663834">
    <property type="component" value="Unassembled WGS sequence"/>
</dbReference>
<dbReference type="EMBL" id="CAJOBF010000112">
    <property type="protein sequence ID" value="CAF3749850.1"/>
    <property type="molecule type" value="Genomic_DNA"/>
</dbReference>
<evidence type="ECO:0000313" key="19">
    <source>
        <dbReference type="Proteomes" id="UP000663824"/>
    </source>
</evidence>
<organism evidence="16 19">
    <name type="scientific">Rotaria magnacalcarata</name>
    <dbReference type="NCBI Taxonomy" id="392030"/>
    <lineage>
        <taxon>Eukaryota</taxon>
        <taxon>Metazoa</taxon>
        <taxon>Spiralia</taxon>
        <taxon>Gnathifera</taxon>
        <taxon>Rotifera</taxon>
        <taxon>Eurotatoria</taxon>
        <taxon>Bdelloidea</taxon>
        <taxon>Philodinida</taxon>
        <taxon>Philodinidae</taxon>
        <taxon>Rotaria</taxon>
    </lineage>
</organism>
<gene>
    <name evidence="13" type="ORF">CJN711_LOCUS35206</name>
    <name evidence="12" type="ORF">KQP761_LOCUS14066</name>
    <name evidence="16" type="ORF">MBJ925_LOCUS36169</name>
    <name evidence="18" type="ORF">OVN521_LOCUS5233</name>
    <name evidence="17" type="ORF">UXM345_LOCUS1939</name>
    <name evidence="14" type="ORF">WKI299_LOCUS8143</name>
    <name evidence="15" type="ORF">XDN619_LOCUS32712</name>
</gene>
<keyword evidence="9" id="KW-0472">Membrane</keyword>
<evidence type="ECO:0000313" key="16">
    <source>
        <dbReference type="EMBL" id="CAF2216708.1"/>
    </source>
</evidence>
<keyword evidence="6" id="KW-0597">Phosphoprotein</keyword>
<dbReference type="Proteomes" id="UP000663887">
    <property type="component" value="Unassembled WGS sequence"/>
</dbReference>
<dbReference type="SUPFAM" id="SSF48452">
    <property type="entry name" value="TPR-like"/>
    <property type="match status" value="1"/>
</dbReference>
<dbReference type="InterPro" id="IPR011990">
    <property type="entry name" value="TPR-like_helical_dom_sf"/>
</dbReference>
<dbReference type="EMBL" id="CAJNRF010002553">
    <property type="protein sequence ID" value="CAF2039746.1"/>
    <property type="molecule type" value="Genomic_DNA"/>
</dbReference>
<keyword evidence="5" id="KW-0963">Cytoplasm</keyword>
<feature type="compositionally biased region" description="Basic residues" evidence="11">
    <location>
        <begin position="1"/>
        <end position="15"/>
    </location>
</feature>
<evidence type="ECO:0000256" key="8">
    <source>
        <dbReference type="ARBA" id="ARBA00022803"/>
    </source>
</evidence>
<dbReference type="GO" id="GO:0005938">
    <property type="term" value="C:cell cortex"/>
    <property type="evidence" value="ECO:0007669"/>
    <property type="project" value="TreeGrafter"/>
</dbReference>
<evidence type="ECO:0000313" key="17">
    <source>
        <dbReference type="EMBL" id="CAF3749850.1"/>
    </source>
</evidence>
<dbReference type="Proteomes" id="UP000663855">
    <property type="component" value="Unassembled WGS sequence"/>
</dbReference>
<dbReference type="EMBL" id="CAJNOW010006592">
    <property type="protein sequence ID" value="CAF1490457.1"/>
    <property type="molecule type" value="Genomic_DNA"/>
</dbReference>
<dbReference type="GO" id="GO:0005886">
    <property type="term" value="C:plasma membrane"/>
    <property type="evidence" value="ECO:0007669"/>
    <property type="project" value="UniProtKB-SubCell"/>
</dbReference>
<evidence type="ECO:0000256" key="9">
    <source>
        <dbReference type="ARBA" id="ARBA00023136"/>
    </source>
</evidence>
<evidence type="ECO:0000256" key="2">
    <source>
        <dbReference type="ARBA" id="ARBA00004496"/>
    </source>
</evidence>
<keyword evidence="7" id="KW-0677">Repeat</keyword>
<dbReference type="Proteomes" id="UP000663856">
    <property type="component" value="Unassembled WGS sequence"/>
</dbReference>
<comment type="caution">
    <text evidence="16">The sequence shown here is derived from an EMBL/GenBank/DDBJ whole genome shotgun (WGS) entry which is preliminary data.</text>
</comment>
<dbReference type="GO" id="GO:0005092">
    <property type="term" value="F:GDP-dissociation inhibitor activity"/>
    <property type="evidence" value="ECO:0007669"/>
    <property type="project" value="TreeGrafter"/>
</dbReference>
<dbReference type="Gene3D" id="1.25.40.10">
    <property type="entry name" value="Tetratricopeptide repeat domain"/>
    <property type="match status" value="3"/>
</dbReference>
<feature type="compositionally biased region" description="Polar residues" evidence="11">
    <location>
        <begin position="21"/>
        <end position="32"/>
    </location>
</feature>
<evidence type="ECO:0000256" key="3">
    <source>
        <dbReference type="ARBA" id="ARBA00006600"/>
    </source>
</evidence>
<reference evidence="16" key="1">
    <citation type="submission" date="2021-02" db="EMBL/GenBank/DDBJ databases">
        <authorList>
            <person name="Nowell W R."/>
        </authorList>
    </citation>
    <scope>NUCLEOTIDE SEQUENCE</scope>
</reference>
<feature type="compositionally biased region" description="Polar residues" evidence="11">
    <location>
        <begin position="555"/>
        <end position="578"/>
    </location>
</feature>
<evidence type="ECO:0000313" key="15">
    <source>
        <dbReference type="EMBL" id="CAF2199623.1"/>
    </source>
</evidence>
<feature type="region of interest" description="Disordered" evidence="11">
    <location>
        <begin position="440"/>
        <end position="461"/>
    </location>
</feature>
<dbReference type="Proteomes" id="UP000663866">
    <property type="component" value="Unassembled WGS sequence"/>
</dbReference>
<proteinExistence type="inferred from homology"/>
<evidence type="ECO:0000313" key="13">
    <source>
        <dbReference type="EMBL" id="CAF1601141.1"/>
    </source>
</evidence>
<evidence type="ECO:0000256" key="1">
    <source>
        <dbReference type="ARBA" id="ARBA00004236"/>
    </source>
</evidence>
<dbReference type="EMBL" id="CAJNRE010019910">
    <property type="protein sequence ID" value="CAF2216708.1"/>
    <property type="molecule type" value="Genomic_DNA"/>
</dbReference>
<protein>
    <recommendedName>
        <fullName evidence="21">G-protein-signaling modulator 2</fullName>
    </recommendedName>
</protein>
<evidence type="ECO:0000256" key="11">
    <source>
        <dbReference type="SAM" id="MobiDB-lite"/>
    </source>
</evidence>
<dbReference type="EMBL" id="CAJOBG010000516">
    <property type="protein sequence ID" value="CAF3824089.1"/>
    <property type="molecule type" value="Genomic_DNA"/>
</dbReference>
<dbReference type="EMBL" id="CAJNOV010017179">
    <property type="protein sequence ID" value="CAF1601141.1"/>
    <property type="molecule type" value="Genomic_DNA"/>
</dbReference>
<comment type="similarity">
    <text evidence="3">Belongs to the GPSM family.</text>
</comment>
<evidence type="ECO:0000313" key="14">
    <source>
        <dbReference type="EMBL" id="CAF2039746.1"/>
    </source>
</evidence>
<dbReference type="SMART" id="SM00028">
    <property type="entry name" value="TPR"/>
    <property type="match status" value="3"/>
</dbReference>
<sequence length="585" mass="65935">MSTLHKRFTRKYPHGSKKENQPNPSEPQHQQQQLPIFLDSSDQSLALYFLGLTYHLKAKELLDATGGVLDDNARTLLDRAVVYYEQNLDLNKKLNDKVAEGRTLGNIGNVNYLLQDYSASIEYLDKRLTIAKESNDRAGQRRAHGNLGNAYLYLEDFDKALHHYREAMNLSELMNDESSMARMNFTIGRVYTLKHDYDTAIYFHEKHLYLARQLEDSIGQCRAYFVLSQLNEKNNQHDKASKYESLYKALAREIDEPTSDTMSMSARSAPTNTLLKNLRTDSISISLSEGGGTNNLSLTSSSHSPCSARSNASVGSSITDVRSYTGSRNIVKNEQSISNKSKKSKLNSQSLKTNLMHHFGKKSPVAIRKESLPADHDELVDLVCRMQKTRFDDQRCDFKSSLDNKNARSGHRPSAQLEDILNTVDRLQQFRLDDQRTALPPAINHDDNNNNTTTANPSFSPVNEQFFDQLARCQDSRLDDQRAVLIPIQNHNTPVDDDSSKRPKSASSVMSTITITTTLGSLSKNSSNEKNSKTLPDDDFFSLLNRLQSRRIDQQRTCLPTANSNTPLASPNSSSTPSKRTRVKQ</sequence>
<dbReference type="InterPro" id="IPR052386">
    <property type="entry name" value="GPSM"/>
</dbReference>
<feature type="region of interest" description="Disordered" evidence="11">
    <location>
        <begin position="490"/>
        <end position="510"/>
    </location>
</feature>
<dbReference type="SMART" id="SM00390">
    <property type="entry name" value="GoLoco"/>
    <property type="match status" value="4"/>
</dbReference>
<dbReference type="InterPro" id="IPR003109">
    <property type="entry name" value="GoLoco_motif"/>
</dbReference>
<dbReference type="AlphaFoldDB" id="A0A816ZNF8"/>
<dbReference type="PROSITE" id="PS50877">
    <property type="entry name" value="GOLOCO"/>
    <property type="match status" value="4"/>
</dbReference>
<dbReference type="Proteomes" id="UP000663842">
    <property type="component" value="Unassembled WGS sequence"/>
</dbReference>
<evidence type="ECO:0000256" key="5">
    <source>
        <dbReference type="ARBA" id="ARBA00022490"/>
    </source>
</evidence>
<keyword evidence="8 10" id="KW-0802">TPR repeat</keyword>
<evidence type="ECO:0000256" key="6">
    <source>
        <dbReference type="ARBA" id="ARBA00022553"/>
    </source>
</evidence>
<evidence type="ECO:0008006" key="21">
    <source>
        <dbReference type="Google" id="ProtNLM"/>
    </source>
</evidence>
<feature type="region of interest" description="Disordered" evidence="11">
    <location>
        <begin position="552"/>
        <end position="585"/>
    </location>
</feature>
<dbReference type="PANTHER" id="PTHR45954">
    <property type="entry name" value="LD33695P"/>
    <property type="match status" value="1"/>
</dbReference>
<dbReference type="GO" id="GO:0000132">
    <property type="term" value="P:establishment of mitotic spindle orientation"/>
    <property type="evidence" value="ECO:0007669"/>
    <property type="project" value="TreeGrafter"/>
</dbReference>
<evidence type="ECO:0000313" key="12">
    <source>
        <dbReference type="EMBL" id="CAF1490457.1"/>
    </source>
</evidence>
<evidence type="ECO:0000313" key="18">
    <source>
        <dbReference type="EMBL" id="CAF3824089.1"/>
    </source>
</evidence>
<dbReference type="Pfam" id="PF02188">
    <property type="entry name" value="GoLoco"/>
    <property type="match status" value="1"/>
</dbReference>